<gene>
    <name evidence="1" type="ORF">H7E68_01860</name>
</gene>
<protein>
    <submittedName>
        <fullName evidence="1">DUF3990 domain-containing protein</fullName>
    </submittedName>
</protein>
<dbReference type="Proteomes" id="UP000585258">
    <property type="component" value="Unassembled WGS sequence"/>
</dbReference>
<dbReference type="Pfam" id="PF13151">
    <property type="entry name" value="DUF3990"/>
    <property type="match status" value="1"/>
</dbReference>
<sequence length="213" mass="24912">MNLIVYHGSDNIIDKPKHNGGRNFSDFGLGFYITTNIDMAKDWASRKKDRPAYVNKYLFNTEGIKSLTFDLDINWILFIAYNRGLILNKELKELLQEKYKNLNEYDIIVGPTVDDRMFDTLNMFFSNTITLEHCLQSLNSMDLDIQYNVKSSEGINALLHIKKIELDDIDKEYYASEIKAKKDIMNKKMKFIRQKYGKIGKYFDEIEEVDISG</sequence>
<comment type="caution">
    <text evidence="1">The sequence shown here is derived from an EMBL/GenBank/DDBJ whole genome shotgun (WGS) entry which is preliminary data.</text>
</comment>
<dbReference type="EMBL" id="JACKWY010000001">
    <property type="protein sequence ID" value="MBB6713478.1"/>
    <property type="molecule type" value="Genomic_DNA"/>
</dbReference>
<proteinExistence type="predicted"/>
<accession>A0A7X0VQ02</accession>
<organism evidence="1 2">
    <name type="scientific">Clostridium gasigenes</name>
    <dbReference type="NCBI Taxonomy" id="94869"/>
    <lineage>
        <taxon>Bacteria</taxon>
        <taxon>Bacillati</taxon>
        <taxon>Bacillota</taxon>
        <taxon>Clostridia</taxon>
        <taxon>Eubacteriales</taxon>
        <taxon>Clostridiaceae</taxon>
        <taxon>Clostridium</taxon>
    </lineage>
</organism>
<dbReference type="AlphaFoldDB" id="A0A7X0VQ02"/>
<reference evidence="1 2" key="1">
    <citation type="submission" date="2020-08" db="EMBL/GenBank/DDBJ databases">
        <title>Clostridia isolated from Swiss meat.</title>
        <authorList>
            <person name="Wambui J."/>
            <person name="Stevens M.J.A."/>
            <person name="Stephan R."/>
        </authorList>
    </citation>
    <scope>NUCLEOTIDE SEQUENCE [LARGE SCALE GENOMIC DNA]</scope>
    <source>
        <strain evidence="1 2">CM001</strain>
    </source>
</reference>
<dbReference type="RefSeq" id="WP_185163287.1">
    <property type="nucleotide sequence ID" value="NZ_JACKWY010000001.1"/>
</dbReference>
<name>A0A7X0VQ02_9CLOT</name>
<dbReference type="InterPro" id="IPR025051">
    <property type="entry name" value="DUF3990"/>
</dbReference>
<evidence type="ECO:0000313" key="1">
    <source>
        <dbReference type="EMBL" id="MBB6713478.1"/>
    </source>
</evidence>
<evidence type="ECO:0000313" key="2">
    <source>
        <dbReference type="Proteomes" id="UP000585258"/>
    </source>
</evidence>